<dbReference type="PATRIC" id="fig|394.7.peg.3171"/>
<sequence>MLRHADNSKGTPAAGSVSDAAPAGITATDVAADWLSLAAAPTFAIMALLAGVLGGPADMLCSSAGDAPAITGMVPMYVLMSAFHSAPWLRLISGQRRPACRS</sequence>
<protein>
    <submittedName>
        <fullName evidence="3">Uncharacterized protein</fullName>
    </submittedName>
</protein>
<dbReference type="Proteomes" id="UP000001054">
    <property type="component" value="Chromosome"/>
</dbReference>
<accession>C3MGP8</accession>
<evidence type="ECO:0000313" key="3">
    <source>
        <dbReference type="EMBL" id="ACP24163.1"/>
    </source>
</evidence>
<evidence type="ECO:0000256" key="1">
    <source>
        <dbReference type="SAM" id="MobiDB-lite"/>
    </source>
</evidence>
<evidence type="ECO:0000256" key="2">
    <source>
        <dbReference type="SAM" id="Phobius"/>
    </source>
</evidence>
<keyword evidence="2" id="KW-1133">Transmembrane helix</keyword>
<keyword evidence="2" id="KW-0472">Membrane</keyword>
<dbReference type="AlphaFoldDB" id="C3MGP8"/>
<keyword evidence="2" id="KW-0812">Transmembrane</keyword>
<dbReference type="KEGG" id="rhi:NGR_c03660"/>
<dbReference type="HOGENOM" id="CLU_170913_1_0_5"/>
<gene>
    <name evidence="3" type="ordered locus">NGR_c03660</name>
</gene>
<evidence type="ECO:0000313" key="4">
    <source>
        <dbReference type="Proteomes" id="UP000001054"/>
    </source>
</evidence>
<organism evidence="3 4">
    <name type="scientific">Sinorhizobium fredii (strain NBRC 101917 / NGR234)</name>
    <dbReference type="NCBI Taxonomy" id="394"/>
    <lineage>
        <taxon>Bacteria</taxon>
        <taxon>Pseudomonadati</taxon>
        <taxon>Pseudomonadota</taxon>
        <taxon>Alphaproteobacteria</taxon>
        <taxon>Hyphomicrobiales</taxon>
        <taxon>Rhizobiaceae</taxon>
        <taxon>Sinorhizobium/Ensifer group</taxon>
        <taxon>Sinorhizobium</taxon>
    </lineage>
</organism>
<dbReference type="RefSeq" id="WP_012706948.1">
    <property type="nucleotide sequence ID" value="NC_012587.1"/>
</dbReference>
<proteinExistence type="predicted"/>
<feature type="transmembrane region" description="Helical" evidence="2">
    <location>
        <begin position="74"/>
        <end position="92"/>
    </location>
</feature>
<dbReference type="EMBL" id="CP001389">
    <property type="protein sequence ID" value="ACP24163.1"/>
    <property type="molecule type" value="Genomic_DNA"/>
</dbReference>
<name>C3MGP8_SINFN</name>
<dbReference type="OrthoDB" id="7777996at2"/>
<dbReference type="eggNOG" id="ENOG5033BPE">
    <property type="taxonomic scope" value="Bacteria"/>
</dbReference>
<keyword evidence="4" id="KW-1185">Reference proteome</keyword>
<reference evidence="3 4" key="1">
    <citation type="journal article" date="2009" name="Appl. Environ. Microbiol.">
        <title>Rhizobium sp. strain NGR234 possesses a remarkable number of secretion systems.</title>
        <authorList>
            <person name="Schmeisser C."/>
            <person name="Liesegang H."/>
            <person name="Krysciak D."/>
            <person name="Bakkou N."/>
            <person name="Le Quere A."/>
            <person name="Wollherr A."/>
            <person name="Heinemeyer I."/>
            <person name="Morgenstern B."/>
            <person name="Pommerening-Roeser A."/>
            <person name="Flores M."/>
            <person name="Palacios R."/>
            <person name="Brenner S."/>
            <person name="Gottschalk G."/>
            <person name="Schmitz R.A."/>
            <person name="Broughton W.J."/>
            <person name="Perret X."/>
            <person name="Strittmatter A.W."/>
            <person name="Streit W.R."/>
        </authorList>
    </citation>
    <scope>NUCLEOTIDE SEQUENCE [LARGE SCALE GENOMIC DNA]</scope>
    <source>
        <strain evidence="4">NBRC 101917 / NGR234</strain>
    </source>
</reference>
<feature type="region of interest" description="Disordered" evidence="1">
    <location>
        <begin position="1"/>
        <end position="20"/>
    </location>
</feature>
<feature type="transmembrane region" description="Helical" evidence="2">
    <location>
        <begin position="34"/>
        <end position="54"/>
    </location>
</feature>
<dbReference type="STRING" id="394.NGR_c03660"/>